<dbReference type="GO" id="GO:0003729">
    <property type="term" value="F:mRNA binding"/>
    <property type="evidence" value="ECO:0007669"/>
    <property type="project" value="TreeGrafter"/>
</dbReference>
<dbReference type="InterPro" id="IPR012677">
    <property type="entry name" value="Nucleotide-bd_a/b_plait_sf"/>
</dbReference>
<dbReference type="SMART" id="SM00360">
    <property type="entry name" value="RRM"/>
    <property type="match status" value="2"/>
</dbReference>
<dbReference type="Proteomes" id="UP000269721">
    <property type="component" value="Unassembled WGS sequence"/>
</dbReference>
<protein>
    <recommendedName>
        <fullName evidence="4">RRM domain-containing protein</fullName>
    </recommendedName>
</protein>
<dbReference type="InterPro" id="IPR000504">
    <property type="entry name" value="RRM_dom"/>
</dbReference>
<reference evidence="6" key="1">
    <citation type="journal article" date="2018" name="Nat. Microbiol.">
        <title>Leveraging single-cell genomics to expand the fungal tree of life.</title>
        <authorList>
            <person name="Ahrendt S.R."/>
            <person name="Quandt C.A."/>
            <person name="Ciobanu D."/>
            <person name="Clum A."/>
            <person name="Salamov A."/>
            <person name="Andreopoulos B."/>
            <person name="Cheng J.F."/>
            <person name="Woyke T."/>
            <person name="Pelin A."/>
            <person name="Henrissat B."/>
            <person name="Reynolds N.K."/>
            <person name="Benny G.L."/>
            <person name="Smith M.E."/>
            <person name="James T.Y."/>
            <person name="Grigoriev I.V."/>
        </authorList>
    </citation>
    <scope>NUCLEOTIDE SEQUENCE [LARGE SCALE GENOMIC DNA]</scope>
</reference>
<dbReference type="OrthoDB" id="1049195at2759"/>
<feature type="compositionally biased region" description="Low complexity" evidence="3">
    <location>
        <begin position="60"/>
        <end position="70"/>
    </location>
</feature>
<feature type="region of interest" description="Disordered" evidence="3">
    <location>
        <begin position="1"/>
        <end position="146"/>
    </location>
</feature>
<dbReference type="AlphaFoldDB" id="A0A4P9WJ96"/>
<evidence type="ECO:0000256" key="2">
    <source>
        <dbReference type="PROSITE-ProRule" id="PRU00176"/>
    </source>
</evidence>
<dbReference type="PROSITE" id="PS50102">
    <property type="entry name" value="RRM"/>
    <property type="match status" value="2"/>
</dbReference>
<keyword evidence="6" id="KW-1185">Reference proteome</keyword>
<sequence>METDLSSVLHDTDTQNGTAARKLREIDERDLDDLDNDDLDRDRSRARNNTSTIRDRSPVAAAATTASGRPATPPNDHYGSAPSRRGAMSPESRHSRVRTPYERPADRKASGDGTASAGRHDSSLGPYDIGYGANKFSQGRRDPNVPSRRECRVYVGNLSYDVGWVDLRDFMSKVGTVVYTDILTIAGGRSKGCGVVEYATPEEANSAIRQLCDTPLMGRSVFVREDREAEVKAASGPPRAPASSRGPVEVTGRQIFVANLPYIVAWQDLKDLFRSAGSVVRADIMEGADRRSKGVGTVVFETPAEAAQAICSRFARWAFDGWLLDSDGGAGAGAGLGLAGRSRRWRRVEGVGASHDGDGAQAGSSEGRLVIRGTDCRWMPHHSCVGCTKTKPRHASYRAAAANASAGAPSVTARALDPSPPAAPRPSRPRSLAFKCDRYTSGGGPPPRSGPPPMSSGYGGRGGYDRPPPPMSSGYGGRGGYDRPPPPPRDPYGGGYGYGAPYDPRYYDYYRGYGDYPAPTSSRYPPASAYPDGRGSPERGAAYPTDPRGGYGGPDSRGAYGGGSSRPYR</sequence>
<dbReference type="GO" id="GO:0005634">
    <property type="term" value="C:nucleus"/>
    <property type="evidence" value="ECO:0007669"/>
    <property type="project" value="TreeGrafter"/>
</dbReference>
<dbReference type="InterPro" id="IPR035979">
    <property type="entry name" value="RBD_domain_sf"/>
</dbReference>
<evidence type="ECO:0000313" key="6">
    <source>
        <dbReference type="Proteomes" id="UP000269721"/>
    </source>
</evidence>
<evidence type="ECO:0000313" key="5">
    <source>
        <dbReference type="EMBL" id="RKO91210.1"/>
    </source>
</evidence>
<feature type="region of interest" description="Disordered" evidence="3">
    <location>
        <begin position="398"/>
        <end position="498"/>
    </location>
</feature>
<feature type="domain" description="RRM" evidence="4">
    <location>
        <begin position="253"/>
        <end position="328"/>
    </location>
</feature>
<evidence type="ECO:0000256" key="3">
    <source>
        <dbReference type="SAM" id="MobiDB-lite"/>
    </source>
</evidence>
<feature type="compositionally biased region" description="Acidic residues" evidence="3">
    <location>
        <begin position="28"/>
        <end position="39"/>
    </location>
</feature>
<feature type="domain" description="RRM" evidence="4">
    <location>
        <begin position="151"/>
        <end position="228"/>
    </location>
</feature>
<dbReference type="Gene3D" id="3.30.70.330">
    <property type="match status" value="2"/>
</dbReference>
<evidence type="ECO:0000256" key="1">
    <source>
        <dbReference type="ARBA" id="ARBA00022884"/>
    </source>
</evidence>
<evidence type="ECO:0000259" key="4">
    <source>
        <dbReference type="PROSITE" id="PS50102"/>
    </source>
</evidence>
<dbReference type="InterPro" id="IPR050374">
    <property type="entry name" value="RRT5_SRSF_SR"/>
</dbReference>
<feature type="region of interest" description="Disordered" evidence="3">
    <location>
        <begin position="511"/>
        <end position="569"/>
    </location>
</feature>
<name>A0A4P9WJ96_9FUNG</name>
<keyword evidence="1 2" id="KW-0694">RNA-binding</keyword>
<feature type="compositionally biased region" description="Pro residues" evidence="3">
    <location>
        <begin position="444"/>
        <end position="454"/>
    </location>
</feature>
<dbReference type="SUPFAM" id="SSF54928">
    <property type="entry name" value="RNA-binding domain, RBD"/>
    <property type="match status" value="1"/>
</dbReference>
<proteinExistence type="predicted"/>
<accession>A0A4P9WJ96</accession>
<dbReference type="Pfam" id="PF00076">
    <property type="entry name" value="RRM_1"/>
    <property type="match status" value="2"/>
</dbReference>
<dbReference type="PANTHER" id="PTHR23003">
    <property type="entry name" value="RNA RECOGNITION MOTIF RRM DOMAIN CONTAINING PROTEIN"/>
    <property type="match status" value="1"/>
</dbReference>
<dbReference type="EMBL" id="KZ995181">
    <property type="protein sequence ID" value="RKO91210.1"/>
    <property type="molecule type" value="Genomic_DNA"/>
</dbReference>
<gene>
    <name evidence="5" type="ORF">BDK51DRAFT_37530</name>
</gene>
<dbReference type="GO" id="GO:0005737">
    <property type="term" value="C:cytoplasm"/>
    <property type="evidence" value="ECO:0007669"/>
    <property type="project" value="TreeGrafter"/>
</dbReference>
<organism evidence="5 6">
    <name type="scientific">Blyttiomyces helicus</name>
    <dbReference type="NCBI Taxonomy" id="388810"/>
    <lineage>
        <taxon>Eukaryota</taxon>
        <taxon>Fungi</taxon>
        <taxon>Fungi incertae sedis</taxon>
        <taxon>Chytridiomycota</taxon>
        <taxon>Chytridiomycota incertae sedis</taxon>
        <taxon>Chytridiomycetes</taxon>
        <taxon>Chytridiomycetes incertae sedis</taxon>
        <taxon>Blyttiomyces</taxon>
    </lineage>
</organism>
<feature type="compositionally biased region" description="Gly residues" evidence="3">
    <location>
        <begin position="549"/>
        <end position="569"/>
    </location>
</feature>
<feature type="compositionally biased region" description="Basic and acidic residues" evidence="3">
    <location>
        <begin position="91"/>
        <end position="110"/>
    </location>
</feature>
<feature type="compositionally biased region" description="Low complexity" evidence="3">
    <location>
        <begin position="398"/>
        <end position="417"/>
    </location>
</feature>